<organism evidence="5 6">
    <name type="scientific">Allonocardiopsis opalescens</name>
    <dbReference type="NCBI Taxonomy" id="1144618"/>
    <lineage>
        <taxon>Bacteria</taxon>
        <taxon>Bacillati</taxon>
        <taxon>Actinomycetota</taxon>
        <taxon>Actinomycetes</taxon>
        <taxon>Streptosporangiales</taxon>
        <taxon>Allonocardiopsis</taxon>
    </lineage>
</organism>
<proteinExistence type="predicted"/>
<keyword evidence="2" id="KW-0333">Golgi apparatus</keyword>
<protein>
    <submittedName>
        <fullName evidence="5">Golgi phosphoprotein 3 GPP34</fullName>
    </submittedName>
</protein>
<dbReference type="Pfam" id="PF05719">
    <property type="entry name" value="GPP34"/>
    <property type="match status" value="1"/>
</dbReference>
<dbReference type="GO" id="GO:0070273">
    <property type="term" value="F:phosphatidylinositol-4-phosphate binding"/>
    <property type="evidence" value="ECO:0007669"/>
    <property type="project" value="InterPro"/>
</dbReference>
<comment type="caution">
    <text evidence="5">The sequence shown here is derived from an EMBL/GenBank/DDBJ whole genome shotgun (WGS) entry which is preliminary data.</text>
</comment>
<dbReference type="EMBL" id="PVZC01000004">
    <property type="protein sequence ID" value="PRX98835.1"/>
    <property type="molecule type" value="Genomic_DNA"/>
</dbReference>
<evidence type="ECO:0000313" key="5">
    <source>
        <dbReference type="EMBL" id="PRX98835.1"/>
    </source>
</evidence>
<dbReference type="OrthoDB" id="4717569at2"/>
<keyword evidence="4" id="KW-0472">Membrane</keyword>
<reference evidence="5 6" key="1">
    <citation type="submission" date="2018-03" db="EMBL/GenBank/DDBJ databases">
        <title>Genomic Encyclopedia of Archaeal and Bacterial Type Strains, Phase II (KMG-II): from individual species to whole genera.</title>
        <authorList>
            <person name="Goeker M."/>
        </authorList>
    </citation>
    <scope>NUCLEOTIDE SEQUENCE [LARGE SCALE GENOMIC DNA]</scope>
    <source>
        <strain evidence="5 6">DSM 45601</strain>
    </source>
</reference>
<dbReference type="InterPro" id="IPR038261">
    <property type="entry name" value="GPP34-like_sf"/>
</dbReference>
<dbReference type="GO" id="GO:0012505">
    <property type="term" value="C:endomembrane system"/>
    <property type="evidence" value="ECO:0007669"/>
    <property type="project" value="UniProtKB-ARBA"/>
</dbReference>
<dbReference type="Gene3D" id="1.10.3630.10">
    <property type="entry name" value="yeast vps74-n-term truncation variant domain like"/>
    <property type="match status" value="1"/>
</dbReference>
<dbReference type="InterPro" id="IPR008628">
    <property type="entry name" value="GPP34-like"/>
</dbReference>
<evidence type="ECO:0000256" key="4">
    <source>
        <dbReference type="ARBA" id="ARBA00023136"/>
    </source>
</evidence>
<evidence type="ECO:0000256" key="1">
    <source>
        <dbReference type="ARBA" id="ARBA00004255"/>
    </source>
</evidence>
<comment type="subcellular location">
    <subcellularLocation>
        <location evidence="1">Golgi apparatus membrane</location>
        <topology evidence="1">Peripheral membrane protein</topology>
        <orientation evidence="1">Cytoplasmic side</orientation>
    </subcellularLocation>
</comment>
<dbReference type="GO" id="GO:0005737">
    <property type="term" value="C:cytoplasm"/>
    <property type="evidence" value="ECO:0007669"/>
    <property type="project" value="UniProtKB-ARBA"/>
</dbReference>
<keyword evidence="6" id="KW-1185">Reference proteome</keyword>
<dbReference type="AlphaFoldDB" id="A0A2T0Q4U2"/>
<accession>A0A2T0Q4U2</accession>
<keyword evidence="3" id="KW-0446">Lipid-binding</keyword>
<dbReference type="RefSeq" id="WP_106246350.1">
    <property type="nucleotide sequence ID" value="NZ_PVZC01000004.1"/>
</dbReference>
<evidence type="ECO:0000256" key="2">
    <source>
        <dbReference type="ARBA" id="ARBA00023034"/>
    </source>
</evidence>
<evidence type="ECO:0000256" key="3">
    <source>
        <dbReference type="ARBA" id="ARBA00023121"/>
    </source>
</evidence>
<sequence length="210" mass="22923">MDLTLPERLYLLCCDLDRQRFDPTSSLYRDKLLRAAALAELTIQGLLTDRKGKAARSGGPGPQDPVLAQVLADVPPDKPRSWTSVVLREQGRTETAVRTRLAEAGVITVERRRLLGLIPIRKVTPRHPDQVRLLREQVRRTAFDGLPESASIESVCLAAIAAEGDVASVFTPRECRNHKTAVKAVKAHFDAAVPGVRKAVLAAVAHGRSS</sequence>
<evidence type="ECO:0000313" key="6">
    <source>
        <dbReference type="Proteomes" id="UP000237846"/>
    </source>
</evidence>
<gene>
    <name evidence="5" type="ORF">CLV72_104415</name>
</gene>
<name>A0A2T0Q4U2_9ACTN</name>
<dbReference type="Proteomes" id="UP000237846">
    <property type="component" value="Unassembled WGS sequence"/>
</dbReference>